<organism evidence="2 3">
    <name type="scientific">Methanocella arvoryzae (strain DSM 22066 / NBRC 105507 / MRE50)</name>
    <dbReference type="NCBI Taxonomy" id="351160"/>
    <lineage>
        <taxon>Archaea</taxon>
        <taxon>Methanobacteriati</taxon>
        <taxon>Methanobacteriota</taxon>
        <taxon>Stenosarchaea group</taxon>
        <taxon>Methanomicrobia</taxon>
        <taxon>Methanocellales</taxon>
        <taxon>Methanocellaceae</taxon>
        <taxon>Methanocella</taxon>
    </lineage>
</organism>
<dbReference type="eggNOG" id="arCOG01744">
    <property type="taxonomic scope" value="Archaea"/>
</dbReference>
<feature type="transmembrane region" description="Helical" evidence="1">
    <location>
        <begin position="129"/>
        <end position="155"/>
    </location>
</feature>
<evidence type="ECO:0000256" key="1">
    <source>
        <dbReference type="SAM" id="Phobius"/>
    </source>
</evidence>
<dbReference type="InterPro" id="IPR007404">
    <property type="entry name" value="YdjM-like"/>
</dbReference>
<reference evidence="2 3" key="1">
    <citation type="journal article" date="2006" name="Science">
        <title>Genome of rice cluster I archaea -- the key methane producers in the rice rhizosphere.</title>
        <authorList>
            <person name="Erkel C."/>
            <person name="Kube M."/>
            <person name="Reinhardt R."/>
            <person name="Liesack W."/>
        </authorList>
    </citation>
    <scope>NUCLEOTIDE SEQUENCE [LARGE SCALE GENOMIC DNA]</scope>
    <source>
        <strain evidence="3">DSM 22066 / NBRC 105507 / MRE50</strain>
    </source>
</reference>
<dbReference type="KEGG" id="rci:RCIX2306"/>
<dbReference type="OrthoDB" id="118042at2157"/>
<sequence>MDSLTHALAITVVFTAAGRPELVPFAVLGAVVLDIDVVFHRFSDRDPRLYIFTHGGITHSIAGAVATSVLFAVIGLIVVTMALPAYGPVSPILAILAAIAGGLSHIVLDYLAYPGIPLLYPLSDHKFTLGIMAGPSIFLTVASIIYLLLIVAGLADTGHPLPYVLFFTAVVLASVSLKVYVGSRIDGKTIPGLIPIDWLAVTETPDTVRVIKYSLLRGPGENIVFEKCRGQPAGRQQDMESPELKRLRYHSYAVTEEHDGDKVRYIDPLREHGYLWYPPYYKSVRVPVKKESGR</sequence>
<dbReference type="Proteomes" id="UP000000663">
    <property type="component" value="Chromosome"/>
</dbReference>
<feature type="transmembrane region" description="Helical" evidence="1">
    <location>
        <begin position="22"/>
        <end position="39"/>
    </location>
</feature>
<dbReference type="EMBL" id="AM114193">
    <property type="protein sequence ID" value="CAJ37407.1"/>
    <property type="molecule type" value="Genomic_DNA"/>
</dbReference>
<evidence type="ECO:0008006" key="4">
    <source>
        <dbReference type="Google" id="ProtNLM"/>
    </source>
</evidence>
<proteinExistence type="predicted"/>
<gene>
    <name evidence="2" type="ORF">RCIX2306</name>
</gene>
<dbReference type="AlphaFoldDB" id="Q0W2I6"/>
<dbReference type="STRING" id="351160.RCIX2306"/>
<evidence type="ECO:0000313" key="2">
    <source>
        <dbReference type="EMBL" id="CAJ37407.1"/>
    </source>
</evidence>
<protein>
    <recommendedName>
        <fullName evidence="4">Membrane-bound metal-dependent hydrolase</fullName>
    </recommendedName>
</protein>
<keyword evidence="1" id="KW-0812">Transmembrane</keyword>
<dbReference type="GeneID" id="5143473"/>
<accession>Q0W2I6</accession>
<dbReference type="Pfam" id="PF04307">
    <property type="entry name" value="YdjM"/>
    <property type="match status" value="1"/>
</dbReference>
<evidence type="ECO:0000313" key="3">
    <source>
        <dbReference type="Proteomes" id="UP000000663"/>
    </source>
</evidence>
<feature type="transmembrane region" description="Helical" evidence="1">
    <location>
        <begin position="60"/>
        <end position="83"/>
    </location>
</feature>
<feature type="transmembrane region" description="Helical" evidence="1">
    <location>
        <begin position="161"/>
        <end position="181"/>
    </location>
</feature>
<keyword evidence="1" id="KW-0472">Membrane</keyword>
<keyword evidence="3" id="KW-1185">Reference proteome</keyword>
<keyword evidence="1" id="KW-1133">Transmembrane helix</keyword>
<feature type="transmembrane region" description="Helical" evidence="1">
    <location>
        <begin position="89"/>
        <end position="108"/>
    </location>
</feature>
<dbReference type="RefSeq" id="WP_012035174.1">
    <property type="nucleotide sequence ID" value="NC_009464.1"/>
</dbReference>
<name>Q0W2I6_METAR</name>